<dbReference type="EMBL" id="JADEYS010000027">
    <property type="protein sequence ID" value="MBE9399437.1"/>
    <property type="molecule type" value="Genomic_DNA"/>
</dbReference>
<protein>
    <submittedName>
        <fullName evidence="1">tRNA (Adenine(22)-N(1))-methyltransferase TrmK</fullName>
    </submittedName>
</protein>
<dbReference type="FunFam" id="3.40.50.150:FF:000442">
    <property type="entry name" value="tRNA (Adenine22-N1)-methyltransferase TrmK"/>
    <property type="match status" value="1"/>
</dbReference>
<proteinExistence type="predicted"/>
<dbReference type="SUPFAM" id="SSF53335">
    <property type="entry name" value="S-adenosyl-L-methionine-dependent methyltransferases"/>
    <property type="match status" value="1"/>
</dbReference>
<evidence type="ECO:0000313" key="2">
    <source>
        <dbReference type="Proteomes" id="UP000640333"/>
    </source>
</evidence>
<dbReference type="RefSeq" id="WP_193955130.1">
    <property type="nucleotide sequence ID" value="NZ_JADEYS010000027.1"/>
</dbReference>
<accession>A0A8J7FE78</accession>
<dbReference type="Gene3D" id="3.40.50.150">
    <property type="entry name" value="Vaccinia Virus protein VP39"/>
    <property type="match status" value="1"/>
</dbReference>
<keyword evidence="2" id="KW-1185">Reference proteome</keyword>
<name>A0A8J7FE78_9GAMM</name>
<organism evidence="1 2">
    <name type="scientific">Pontibacterium sinense</name>
    <dbReference type="NCBI Taxonomy" id="2781979"/>
    <lineage>
        <taxon>Bacteria</taxon>
        <taxon>Pseudomonadati</taxon>
        <taxon>Pseudomonadota</taxon>
        <taxon>Gammaproteobacteria</taxon>
        <taxon>Oceanospirillales</taxon>
        <taxon>Oceanospirillaceae</taxon>
        <taxon>Pontibacterium</taxon>
    </lineage>
</organism>
<evidence type="ECO:0000313" key="1">
    <source>
        <dbReference type="EMBL" id="MBE9399437.1"/>
    </source>
</evidence>
<gene>
    <name evidence="1" type="ORF">IOQ59_19415</name>
</gene>
<reference evidence="1" key="1">
    <citation type="submission" date="2020-10" db="EMBL/GenBank/DDBJ databases">
        <title>Bacterium isolated from coastal waters sediment.</title>
        <authorList>
            <person name="Chen R.-J."/>
            <person name="Lu D.-C."/>
            <person name="Zhu K.-L."/>
            <person name="Du Z.-J."/>
        </authorList>
    </citation>
    <scope>NUCLEOTIDE SEQUENCE</scope>
    <source>
        <strain evidence="1">N1Y112</strain>
    </source>
</reference>
<comment type="caution">
    <text evidence="1">The sequence shown here is derived from an EMBL/GenBank/DDBJ whole genome shotgun (WGS) entry which is preliminary data.</text>
</comment>
<dbReference type="AlphaFoldDB" id="A0A8J7FE78"/>
<dbReference type="PANTHER" id="PTHR38451">
    <property type="entry name" value="TRNA (ADENINE(22)-N(1))-METHYLTRANSFERASE"/>
    <property type="match status" value="1"/>
</dbReference>
<dbReference type="PIRSF" id="PIRSF028234">
    <property type="entry name" value="UCP028234"/>
    <property type="match status" value="1"/>
</dbReference>
<dbReference type="InterPro" id="IPR016876">
    <property type="entry name" value="UCP028234"/>
</dbReference>
<dbReference type="Pfam" id="PF12847">
    <property type="entry name" value="Methyltransf_18"/>
    <property type="match status" value="1"/>
</dbReference>
<dbReference type="CDD" id="cd02440">
    <property type="entry name" value="AdoMet_MTases"/>
    <property type="match status" value="1"/>
</dbReference>
<sequence length="222" mass="25152">MKLSQRLQQIDQMITTPYDHIWDCCCDHGYLGTALLKRGAAKTVHFVDVVESLTDAIQTQLESQLNDALIGRGWQVHCEDVSRLTLSDPDSKQLVIIAGVGGDLTMDMVRAITEAHPDHALEFILCPVRQQYQLRSLLIELGYGLIDEVLVEDKQKFYEVIHVSNHSDKPIATAGSQMWDLSRESDREYLERTIAHYTRMEKNAGQQADRILADYRGLLPSV</sequence>
<dbReference type="InterPro" id="IPR029063">
    <property type="entry name" value="SAM-dependent_MTases_sf"/>
</dbReference>
<dbReference type="PANTHER" id="PTHR38451:SF1">
    <property type="entry name" value="TRNA (ADENINE(22)-N(1))-METHYLTRANSFERASE"/>
    <property type="match status" value="1"/>
</dbReference>
<dbReference type="Proteomes" id="UP000640333">
    <property type="component" value="Unassembled WGS sequence"/>
</dbReference>